<dbReference type="AlphaFoldDB" id="A0A833Z1B7"/>
<feature type="transmembrane region" description="Helical" evidence="1">
    <location>
        <begin position="71"/>
        <end position="97"/>
    </location>
</feature>
<keyword evidence="1" id="KW-0472">Membrane</keyword>
<proteinExistence type="predicted"/>
<reference evidence="2 3" key="1">
    <citation type="journal article" date="2020" name="Nature">
        <title>Six reference-quality genomes reveal evolution of bat adaptations.</title>
        <authorList>
            <person name="Jebb D."/>
            <person name="Huang Z."/>
            <person name="Pippel M."/>
            <person name="Hughes G.M."/>
            <person name="Lavrichenko K."/>
            <person name="Devanna P."/>
            <person name="Winkler S."/>
            <person name="Jermiin L.S."/>
            <person name="Skirmuntt E.C."/>
            <person name="Katzourakis A."/>
            <person name="Burkitt-Gray L."/>
            <person name="Ray D.A."/>
            <person name="Sullivan K.A.M."/>
            <person name="Roscito J.G."/>
            <person name="Kirilenko B.M."/>
            <person name="Davalos L.M."/>
            <person name="Corthals A.P."/>
            <person name="Power M.L."/>
            <person name="Jones G."/>
            <person name="Ransome R.D."/>
            <person name="Dechmann D.K.N."/>
            <person name="Locatelli A.G."/>
            <person name="Puechmaille S.J."/>
            <person name="Fedrigo O."/>
            <person name="Jarvis E.D."/>
            <person name="Hiller M."/>
            <person name="Vernes S.C."/>
            <person name="Myers E.W."/>
            <person name="Teeling E.C."/>
        </authorList>
    </citation>
    <scope>NUCLEOTIDE SEQUENCE [LARGE SCALE GENOMIC DNA]</scope>
    <source>
        <strain evidence="2">Bat1K_MPI-CBG_1</strain>
    </source>
</reference>
<dbReference type="Proteomes" id="UP000664940">
    <property type="component" value="Unassembled WGS sequence"/>
</dbReference>
<keyword evidence="1" id="KW-1133">Transmembrane helix</keyword>
<keyword evidence="1" id="KW-0812">Transmembrane</keyword>
<evidence type="ECO:0000313" key="3">
    <source>
        <dbReference type="Proteomes" id="UP000664940"/>
    </source>
</evidence>
<evidence type="ECO:0000256" key="1">
    <source>
        <dbReference type="SAM" id="Phobius"/>
    </source>
</evidence>
<gene>
    <name evidence="2" type="ORF">HJG60_008609</name>
</gene>
<evidence type="ECO:0000313" key="2">
    <source>
        <dbReference type="EMBL" id="KAF6084338.1"/>
    </source>
</evidence>
<feature type="transmembrane region" description="Helical" evidence="1">
    <location>
        <begin position="174"/>
        <end position="192"/>
    </location>
</feature>
<feature type="transmembrane region" description="Helical" evidence="1">
    <location>
        <begin position="109"/>
        <end position="132"/>
    </location>
</feature>
<organism evidence="2 3">
    <name type="scientific">Phyllostomus discolor</name>
    <name type="common">pale spear-nosed bat</name>
    <dbReference type="NCBI Taxonomy" id="89673"/>
    <lineage>
        <taxon>Eukaryota</taxon>
        <taxon>Metazoa</taxon>
        <taxon>Chordata</taxon>
        <taxon>Craniata</taxon>
        <taxon>Vertebrata</taxon>
        <taxon>Euteleostomi</taxon>
        <taxon>Mammalia</taxon>
        <taxon>Eutheria</taxon>
        <taxon>Laurasiatheria</taxon>
        <taxon>Chiroptera</taxon>
        <taxon>Yangochiroptera</taxon>
        <taxon>Phyllostomidae</taxon>
        <taxon>Phyllostominae</taxon>
        <taxon>Phyllostomus</taxon>
    </lineage>
</organism>
<name>A0A833Z1B7_9CHIR</name>
<feature type="transmembrane region" description="Helical" evidence="1">
    <location>
        <begin position="144"/>
        <end position="162"/>
    </location>
</feature>
<protein>
    <submittedName>
        <fullName evidence="2">Uncharacterized protein</fullName>
    </submittedName>
</protein>
<accession>A0A833Z1B7</accession>
<comment type="caution">
    <text evidence="2">The sequence shown here is derived from an EMBL/GenBank/DDBJ whole genome shotgun (WGS) entry which is preliminary data.</text>
</comment>
<dbReference type="EMBL" id="JABVXQ010000012">
    <property type="protein sequence ID" value="KAF6084338.1"/>
    <property type="molecule type" value="Genomic_DNA"/>
</dbReference>
<sequence>MIESQQWNCWVKRQIRSIFSFLRKFHTVFHSDCTTLQSHQKCTRIAFSPQPLHHLFVALFLMAILTRVKQYLIVVLIFISLIASDIEHLFMCLWILCIYSLEKCLFKSLAHFLIGLFCLPGVESCLSSLYILELKPFSKVSLENMFSHTVGSLFILIPFSLAMQKLFILMKSHLFILSFMSLALGHISKNAAV</sequence>